<sequence>MGVVHSEEKLGPVPSVFLWDADSDTSTQDLADAYKLGLGRESIETASKEDKINHGLIEGHQIGKYVAIDCEMVGIGPGGYESALARVSLVDFHGKQIYDSYVKPQEKVTDWRTAVSGISPKEMKFARDFTEVQRQVSAIMENRILVAHDIHHDLDALKLKHPARDIRDTVMHLEFRTYADGRKPSLRVLASNVLGVVIQNGAHSSIEDARITMFIFRKHKAEFDARHALRYGARHNKTKSKKKKK</sequence>
<dbReference type="SUPFAM" id="SSF53098">
    <property type="entry name" value="Ribonuclease H-like"/>
    <property type="match status" value="1"/>
</dbReference>
<dbReference type="Proteomes" id="UP000224854">
    <property type="component" value="Unassembled WGS sequence"/>
</dbReference>
<dbReference type="InterPro" id="IPR036397">
    <property type="entry name" value="RNaseH_sf"/>
</dbReference>
<evidence type="ECO:0000256" key="1">
    <source>
        <dbReference type="ARBA" id="ARBA00004123"/>
    </source>
</evidence>
<comment type="caution">
    <text evidence="11">The sequence shown here is derived from an EMBL/GenBank/DDBJ whole genome shotgun (WGS) entry which is preliminary data.</text>
</comment>
<protein>
    <recommendedName>
        <fullName evidence="3">RNA exonuclease 4</fullName>
    </recommendedName>
</protein>
<name>A0A2C5ZVS1_9HYPO</name>
<accession>A0A2C5ZVS1</accession>
<feature type="domain" description="Exonuclease" evidence="10">
    <location>
        <begin position="64"/>
        <end position="225"/>
    </location>
</feature>
<comment type="function">
    <text evidence="9">Exoribonuclease involved in ribosome biosynthesis. Involved in the processing of ITS1, the internal transcribed spacer localized between the 18S and 5.8S rRNAs.</text>
</comment>
<dbReference type="InterPro" id="IPR047021">
    <property type="entry name" value="REXO1/3/4-like"/>
</dbReference>
<dbReference type="AlphaFoldDB" id="A0A2C5ZVS1"/>
<dbReference type="SMART" id="SM00479">
    <property type="entry name" value="EXOIII"/>
    <property type="match status" value="1"/>
</dbReference>
<evidence type="ECO:0000256" key="3">
    <source>
        <dbReference type="ARBA" id="ARBA00016937"/>
    </source>
</evidence>
<evidence type="ECO:0000313" key="12">
    <source>
        <dbReference type="Proteomes" id="UP000224854"/>
    </source>
</evidence>
<keyword evidence="6" id="KW-0378">Hydrolase</keyword>
<dbReference type="GO" id="GO:0006364">
    <property type="term" value="P:rRNA processing"/>
    <property type="evidence" value="ECO:0007669"/>
    <property type="project" value="UniProtKB-KW"/>
</dbReference>
<dbReference type="GO" id="GO:0005634">
    <property type="term" value="C:nucleus"/>
    <property type="evidence" value="ECO:0007669"/>
    <property type="project" value="UniProtKB-SubCell"/>
</dbReference>
<evidence type="ECO:0000256" key="9">
    <source>
        <dbReference type="ARBA" id="ARBA00025599"/>
    </source>
</evidence>
<evidence type="ECO:0000256" key="7">
    <source>
        <dbReference type="ARBA" id="ARBA00022839"/>
    </source>
</evidence>
<comment type="similarity">
    <text evidence="2">Belongs to the REXO4 family.</text>
</comment>
<dbReference type="PANTHER" id="PTHR12801">
    <property type="entry name" value="RNA EXONUCLEASE REXO1 / RECO3 FAMILY MEMBER-RELATED"/>
    <property type="match status" value="1"/>
</dbReference>
<evidence type="ECO:0000256" key="5">
    <source>
        <dbReference type="ARBA" id="ARBA00022722"/>
    </source>
</evidence>
<keyword evidence="8" id="KW-0539">Nucleus</keyword>
<dbReference type="GO" id="GO:0000027">
    <property type="term" value="P:ribosomal large subunit assembly"/>
    <property type="evidence" value="ECO:0007669"/>
    <property type="project" value="TreeGrafter"/>
</dbReference>
<dbReference type="InterPro" id="IPR013520">
    <property type="entry name" value="Ribonucl_H"/>
</dbReference>
<reference evidence="11 12" key="1">
    <citation type="submission" date="2017-06" db="EMBL/GenBank/DDBJ databases">
        <title>Ant-infecting Ophiocordyceps genomes reveal a high diversity of potential behavioral manipulation genes and a possible major role for enterotoxins.</title>
        <authorList>
            <person name="De Bekker C."/>
            <person name="Evans H.C."/>
            <person name="Brachmann A."/>
            <person name="Hughes D.P."/>
        </authorList>
    </citation>
    <scope>NUCLEOTIDE SEQUENCE [LARGE SCALE GENOMIC DNA]</scope>
    <source>
        <strain evidence="11 12">1348a</strain>
    </source>
</reference>
<evidence type="ECO:0000259" key="10">
    <source>
        <dbReference type="SMART" id="SM00479"/>
    </source>
</evidence>
<evidence type="ECO:0000256" key="2">
    <source>
        <dbReference type="ARBA" id="ARBA00010489"/>
    </source>
</evidence>
<proteinExistence type="inferred from homology"/>
<keyword evidence="12" id="KW-1185">Reference proteome</keyword>
<dbReference type="GO" id="GO:0008408">
    <property type="term" value="F:3'-5' exonuclease activity"/>
    <property type="evidence" value="ECO:0007669"/>
    <property type="project" value="InterPro"/>
</dbReference>
<dbReference type="CDD" id="cd06144">
    <property type="entry name" value="REX4_like"/>
    <property type="match status" value="1"/>
</dbReference>
<dbReference type="InterPro" id="IPR012337">
    <property type="entry name" value="RNaseH-like_sf"/>
</dbReference>
<dbReference type="PANTHER" id="PTHR12801:SF45">
    <property type="entry name" value="RNA EXONUCLEASE 4"/>
    <property type="match status" value="1"/>
</dbReference>
<gene>
    <name evidence="11" type="ORF">CDD82_7125</name>
</gene>
<keyword evidence="5" id="KW-0540">Nuclease</keyword>
<organism evidence="11 12">
    <name type="scientific">Ophiocordyceps australis</name>
    <dbReference type="NCBI Taxonomy" id="1399860"/>
    <lineage>
        <taxon>Eukaryota</taxon>
        <taxon>Fungi</taxon>
        <taxon>Dikarya</taxon>
        <taxon>Ascomycota</taxon>
        <taxon>Pezizomycotina</taxon>
        <taxon>Sordariomycetes</taxon>
        <taxon>Hypocreomycetidae</taxon>
        <taxon>Hypocreales</taxon>
        <taxon>Ophiocordycipitaceae</taxon>
        <taxon>Ophiocordyceps</taxon>
    </lineage>
</organism>
<evidence type="ECO:0000256" key="4">
    <source>
        <dbReference type="ARBA" id="ARBA00022552"/>
    </source>
</evidence>
<evidence type="ECO:0000256" key="6">
    <source>
        <dbReference type="ARBA" id="ARBA00022801"/>
    </source>
</evidence>
<dbReference type="GO" id="GO:0003676">
    <property type="term" value="F:nucleic acid binding"/>
    <property type="evidence" value="ECO:0007669"/>
    <property type="project" value="InterPro"/>
</dbReference>
<dbReference type="FunFam" id="3.30.420.10:FF:000007">
    <property type="entry name" value="Interferon-stimulated exonuclease gene 20"/>
    <property type="match status" value="1"/>
</dbReference>
<dbReference type="OrthoDB" id="8191639at2759"/>
<evidence type="ECO:0000313" key="11">
    <source>
        <dbReference type="EMBL" id="PHH83564.1"/>
    </source>
</evidence>
<keyword evidence="7" id="KW-0269">Exonuclease</keyword>
<evidence type="ECO:0000256" key="8">
    <source>
        <dbReference type="ARBA" id="ARBA00023242"/>
    </source>
</evidence>
<dbReference type="EMBL" id="NJEU01000008">
    <property type="protein sequence ID" value="PHH83564.1"/>
    <property type="molecule type" value="Genomic_DNA"/>
</dbReference>
<dbReference type="Gene3D" id="3.30.420.10">
    <property type="entry name" value="Ribonuclease H-like superfamily/Ribonuclease H"/>
    <property type="match status" value="1"/>
</dbReference>
<dbReference type="InterPro" id="IPR037431">
    <property type="entry name" value="REX4_DEDDh_dom"/>
</dbReference>
<comment type="subcellular location">
    <subcellularLocation>
        <location evidence="1">Nucleus</location>
    </subcellularLocation>
</comment>
<keyword evidence="4" id="KW-0698">rRNA processing</keyword>
<dbReference type="Pfam" id="PF00929">
    <property type="entry name" value="RNase_T"/>
    <property type="match status" value="1"/>
</dbReference>